<reference evidence="2 3" key="1">
    <citation type="submission" date="2009-01" db="EMBL/GenBank/DDBJ databases">
        <title>Complete sequence of chromosome of Methylobacterium nodulans ORS 2060.</title>
        <authorList>
            <consortium name="US DOE Joint Genome Institute"/>
            <person name="Lucas S."/>
            <person name="Copeland A."/>
            <person name="Lapidus A."/>
            <person name="Glavina del Rio T."/>
            <person name="Dalin E."/>
            <person name="Tice H."/>
            <person name="Bruce D."/>
            <person name="Goodwin L."/>
            <person name="Pitluck S."/>
            <person name="Sims D."/>
            <person name="Brettin T."/>
            <person name="Detter J.C."/>
            <person name="Han C."/>
            <person name="Larimer F."/>
            <person name="Land M."/>
            <person name="Hauser L."/>
            <person name="Kyrpides N."/>
            <person name="Ivanova N."/>
            <person name="Marx C.J."/>
            <person name="Richardson P."/>
        </authorList>
    </citation>
    <scope>NUCLEOTIDE SEQUENCE [LARGE SCALE GENOMIC DNA]</scope>
    <source>
        <strain evidence="3">LMG 21967 / CNCM I-2342 / ORS 2060</strain>
    </source>
</reference>
<dbReference type="Proteomes" id="UP000008207">
    <property type="component" value="Chromosome"/>
</dbReference>
<dbReference type="EMBL" id="CP001349">
    <property type="protein sequence ID" value="ACL62094.1"/>
    <property type="molecule type" value="Genomic_DNA"/>
</dbReference>
<dbReference type="AlphaFoldDB" id="B8IMX8"/>
<keyword evidence="3" id="KW-1185">Reference proteome</keyword>
<feature type="domain" description="HTH cro/C1-type" evidence="1">
    <location>
        <begin position="7"/>
        <end position="33"/>
    </location>
</feature>
<sequence length="84" mass="8788">MPEASIYEKGLNRVGAGRLQAIADLLEVPVSTLYGGDGHAGSDVVALLNTPHAAELLQLFDAMPATYRGSLLTIARGLLGPRDT</sequence>
<dbReference type="GO" id="GO:0003677">
    <property type="term" value="F:DNA binding"/>
    <property type="evidence" value="ECO:0007669"/>
    <property type="project" value="InterPro"/>
</dbReference>
<gene>
    <name evidence="2" type="ordered locus">Mnod_7356</name>
</gene>
<organism evidence="2 3">
    <name type="scientific">Methylobacterium nodulans (strain LMG 21967 / CNCM I-2342 / ORS 2060)</name>
    <dbReference type="NCBI Taxonomy" id="460265"/>
    <lineage>
        <taxon>Bacteria</taxon>
        <taxon>Pseudomonadati</taxon>
        <taxon>Pseudomonadota</taxon>
        <taxon>Alphaproteobacteria</taxon>
        <taxon>Hyphomicrobiales</taxon>
        <taxon>Methylobacteriaceae</taxon>
        <taxon>Methylobacterium</taxon>
    </lineage>
</organism>
<dbReference type="STRING" id="460265.Mnod_7356"/>
<protein>
    <submittedName>
        <fullName evidence="2">XRE family transcriptional regulator</fullName>
    </submittedName>
</protein>
<dbReference type="HOGENOM" id="CLU_2523740_0_0_5"/>
<evidence type="ECO:0000313" key="3">
    <source>
        <dbReference type="Proteomes" id="UP000008207"/>
    </source>
</evidence>
<dbReference type="InterPro" id="IPR001387">
    <property type="entry name" value="Cro/C1-type_HTH"/>
</dbReference>
<dbReference type="SUPFAM" id="SSF47413">
    <property type="entry name" value="lambda repressor-like DNA-binding domains"/>
    <property type="match status" value="1"/>
</dbReference>
<proteinExistence type="predicted"/>
<dbReference type="KEGG" id="mno:Mnod_7356"/>
<evidence type="ECO:0000259" key="1">
    <source>
        <dbReference type="PROSITE" id="PS50943"/>
    </source>
</evidence>
<dbReference type="PROSITE" id="PS50943">
    <property type="entry name" value="HTH_CROC1"/>
    <property type="match status" value="1"/>
</dbReference>
<dbReference type="RefSeq" id="WP_015933652.1">
    <property type="nucleotide sequence ID" value="NC_011894.1"/>
</dbReference>
<name>B8IMX8_METNO</name>
<evidence type="ECO:0000313" key="2">
    <source>
        <dbReference type="EMBL" id="ACL62094.1"/>
    </source>
</evidence>
<accession>B8IMX8</accession>
<dbReference type="InterPro" id="IPR010982">
    <property type="entry name" value="Lambda_DNA-bd_dom_sf"/>
</dbReference>